<dbReference type="PROSITE" id="PS00107">
    <property type="entry name" value="PROTEIN_KINASE_ATP"/>
    <property type="match status" value="1"/>
</dbReference>
<keyword evidence="7" id="KW-0472">Membrane</keyword>
<dbReference type="InterPro" id="IPR011009">
    <property type="entry name" value="Kinase-like_dom_sf"/>
</dbReference>
<keyword evidence="3" id="KW-0418">Kinase</keyword>
<dbReference type="AlphaFoldDB" id="A0A8J4BU91"/>
<evidence type="ECO:0000256" key="6">
    <source>
        <dbReference type="SAM" id="MobiDB-lite"/>
    </source>
</evidence>
<dbReference type="PROSITE" id="PS50011">
    <property type="entry name" value="PROTEIN_KINASE_DOM"/>
    <property type="match status" value="1"/>
</dbReference>
<keyword evidence="7" id="KW-0812">Transmembrane</keyword>
<dbReference type="PANTHER" id="PTHR44329">
    <property type="entry name" value="SERINE/THREONINE-PROTEIN KINASE TNNI3K-RELATED"/>
    <property type="match status" value="1"/>
</dbReference>
<keyword evidence="1" id="KW-0808">Transferase</keyword>
<feature type="binding site" evidence="5">
    <location>
        <position position="542"/>
    </location>
    <ligand>
        <name>ATP</name>
        <dbReference type="ChEBI" id="CHEBI:30616"/>
    </ligand>
</feature>
<dbReference type="Proteomes" id="UP000747110">
    <property type="component" value="Unassembled WGS sequence"/>
</dbReference>
<evidence type="ECO:0000256" key="5">
    <source>
        <dbReference type="PROSITE-ProRule" id="PRU10141"/>
    </source>
</evidence>
<dbReference type="InterPro" id="IPR017441">
    <property type="entry name" value="Protein_kinase_ATP_BS"/>
</dbReference>
<dbReference type="GO" id="GO:0004674">
    <property type="term" value="F:protein serine/threonine kinase activity"/>
    <property type="evidence" value="ECO:0007669"/>
    <property type="project" value="TreeGrafter"/>
</dbReference>
<evidence type="ECO:0000256" key="3">
    <source>
        <dbReference type="ARBA" id="ARBA00022777"/>
    </source>
</evidence>
<keyword evidence="10" id="KW-1185">Reference proteome</keyword>
<feature type="compositionally biased region" description="Basic and acidic residues" evidence="6">
    <location>
        <begin position="419"/>
        <end position="430"/>
    </location>
</feature>
<evidence type="ECO:0000313" key="9">
    <source>
        <dbReference type="EMBL" id="GIL69596.1"/>
    </source>
</evidence>
<keyword evidence="7" id="KW-1133">Transmembrane helix</keyword>
<accession>A0A8J4BU91</accession>
<reference evidence="9" key="1">
    <citation type="journal article" date="2021" name="Proc. Natl. Acad. Sci. U.S.A.">
        <title>Three genomes in the algal genus Volvox reveal the fate of a haploid sex-determining region after a transition to homothallism.</title>
        <authorList>
            <person name="Yamamoto K."/>
            <person name="Hamaji T."/>
            <person name="Kawai-Toyooka H."/>
            <person name="Matsuzaki R."/>
            <person name="Takahashi F."/>
            <person name="Nishimura Y."/>
            <person name="Kawachi M."/>
            <person name="Noguchi H."/>
            <person name="Minakuchi Y."/>
            <person name="Umen J.G."/>
            <person name="Toyoda A."/>
            <person name="Nozaki H."/>
        </authorList>
    </citation>
    <scope>NUCLEOTIDE SEQUENCE</scope>
    <source>
        <strain evidence="9">NIES-3786</strain>
    </source>
</reference>
<name>A0A8J4BU91_9CHLO</name>
<protein>
    <recommendedName>
        <fullName evidence="8">Protein kinase domain-containing protein</fullName>
    </recommendedName>
</protein>
<organism evidence="9 10">
    <name type="scientific">Volvox reticuliferus</name>
    <dbReference type="NCBI Taxonomy" id="1737510"/>
    <lineage>
        <taxon>Eukaryota</taxon>
        <taxon>Viridiplantae</taxon>
        <taxon>Chlorophyta</taxon>
        <taxon>core chlorophytes</taxon>
        <taxon>Chlorophyceae</taxon>
        <taxon>CS clade</taxon>
        <taxon>Chlamydomonadales</taxon>
        <taxon>Volvocaceae</taxon>
        <taxon>Volvox</taxon>
    </lineage>
</organism>
<comment type="caution">
    <text evidence="9">The sequence shown here is derived from an EMBL/GenBank/DDBJ whole genome shotgun (WGS) entry which is preliminary data.</text>
</comment>
<feature type="transmembrane region" description="Helical" evidence="7">
    <location>
        <begin position="351"/>
        <end position="376"/>
    </location>
</feature>
<sequence length="809" mass="88168">MDFSTVRTAYFRMGGGSYRGTARCFVTVLHCFSVFWAVFLFHITSTSSDISPRLTHHRLRALAIGATSTERGRSLLSKEDAVAFVANAQQFVLALADQAVNLVVITAAVVNVSSAAWTSSGVSLPVLLNRNITVEGDPRFVEWPVMNFNNVKGVARLSGGCNLAFRNLVLMYFREQTTRAIGMDILLPTLPGELSFLFANNTGLIEGVCFPQDVRTKDFGSITRPSQFPGVQNVTAAVPQDGCINDTTAYPLRRCWAGRGYIYDLATAGADLDPVTQSTKFNYQISWIWNSPAICEYLVDEYCLTVEQKEPLVCYLEAKKKYDAARLPTVPGSAEGEEGSGGASLTGRNRIAIIIGTTIGGTLVVVAIVVGLGAVVRCRCHGRRAVVIWRNAFVTGNNGLSSKVEGAKLPSEHGSVFGDDSKPEQQEDTGRSNTDPESDAAPAVGSDMEQGINLCFPAGMDKDTRSGHELKDAPVTLLTPPRAEVVLDVQLVQQQQEQCQQLGADSGKVRTPAVELLPIVLGKGSFGRVVEGLYNGRRVAVKLMASDALMEQARPHQGVHQHEQEEEQRQPPGLSNAFVQSLVQEVQVLSRCEHPNIVQLLAACVTPPRLGLVMELMETSLDRFLYGKASLSSTEPIPLDKVLWIGIGISKALAYLHPTIMHRDLKPANVLINNAASDKPVVKLTDFGLSRLRMTVRSTKHPDAGTPPYMAPECFDLLSRCISHQSDIYSLGVMLWEMLSGERPWDGMGGVAIAFMVTYKRLRLPLHSFAPSRCPPKMARLLMACWDADPARRPAAAEVAKELALIEEC</sequence>
<evidence type="ECO:0000259" key="8">
    <source>
        <dbReference type="PROSITE" id="PS50011"/>
    </source>
</evidence>
<dbReference type="PANTHER" id="PTHR44329:SF214">
    <property type="entry name" value="PROTEIN KINASE DOMAIN-CONTAINING PROTEIN"/>
    <property type="match status" value="1"/>
</dbReference>
<feature type="domain" description="Protein kinase" evidence="8">
    <location>
        <begin position="515"/>
        <end position="805"/>
    </location>
</feature>
<evidence type="ECO:0000313" key="10">
    <source>
        <dbReference type="Proteomes" id="UP000747110"/>
    </source>
</evidence>
<dbReference type="PROSITE" id="PS00108">
    <property type="entry name" value="PROTEIN_KINASE_ST"/>
    <property type="match status" value="1"/>
</dbReference>
<dbReference type="SUPFAM" id="SSF56112">
    <property type="entry name" value="Protein kinase-like (PK-like)"/>
    <property type="match status" value="1"/>
</dbReference>
<evidence type="ECO:0000256" key="1">
    <source>
        <dbReference type="ARBA" id="ARBA00022679"/>
    </source>
</evidence>
<dbReference type="Gene3D" id="1.10.510.10">
    <property type="entry name" value="Transferase(Phosphotransferase) domain 1"/>
    <property type="match status" value="1"/>
</dbReference>
<dbReference type="InterPro" id="IPR051681">
    <property type="entry name" value="Ser/Thr_Kinases-Pseudokinases"/>
</dbReference>
<feature type="region of interest" description="Disordered" evidence="6">
    <location>
        <begin position="552"/>
        <end position="572"/>
    </location>
</feature>
<feature type="region of interest" description="Disordered" evidence="6">
    <location>
        <begin position="404"/>
        <end position="445"/>
    </location>
</feature>
<dbReference type="Pfam" id="PF00069">
    <property type="entry name" value="Pkinase"/>
    <property type="match status" value="1"/>
</dbReference>
<dbReference type="InterPro" id="IPR008271">
    <property type="entry name" value="Ser/Thr_kinase_AS"/>
</dbReference>
<dbReference type="GO" id="GO:0005524">
    <property type="term" value="F:ATP binding"/>
    <property type="evidence" value="ECO:0007669"/>
    <property type="project" value="UniProtKB-UniRule"/>
</dbReference>
<feature type="compositionally biased region" description="Basic and acidic residues" evidence="6">
    <location>
        <begin position="560"/>
        <end position="569"/>
    </location>
</feature>
<feature type="transmembrane region" description="Helical" evidence="7">
    <location>
        <begin position="20"/>
        <end position="43"/>
    </location>
</feature>
<gene>
    <name evidence="9" type="ORF">Vretifemale_531</name>
</gene>
<dbReference type="SMART" id="SM00220">
    <property type="entry name" value="S_TKc"/>
    <property type="match status" value="1"/>
</dbReference>
<keyword evidence="4 5" id="KW-0067">ATP-binding</keyword>
<evidence type="ECO:0000256" key="2">
    <source>
        <dbReference type="ARBA" id="ARBA00022741"/>
    </source>
</evidence>
<dbReference type="EMBL" id="BNCP01000001">
    <property type="protein sequence ID" value="GIL69596.1"/>
    <property type="molecule type" value="Genomic_DNA"/>
</dbReference>
<dbReference type="OrthoDB" id="538027at2759"/>
<dbReference type="InterPro" id="IPR000719">
    <property type="entry name" value="Prot_kinase_dom"/>
</dbReference>
<proteinExistence type="predicted"/>
<evidence type="ECO:0000256" key="7">
    <source>
        <dbReference type="SAM" id="Phobius"/>
    </source>
</evidence>
<evidence type="ECO:0000256" key="4">
    <source>
        <dbReference type="ARBA" id="ARBA00022840"/>
    </source>
</evidence>
<dbReference type="Gene3D" id="3.30.200.20">
    <property type="entry name" value="Phosphorylase Kinase, domain 1"/>
    <property type="match status" value="1"/>
</dbReference>
<keyword evidence="2 5" id="KW-0547">Nucleotide-binding</keyword>